<dbReference type="GO" id="GO:0043130">
    <property type="term" value="F:ubiquitin binding"/>
    <property type="evidence" value="ECO:0007669"/>
    <property type="project" value="TreeGrafter"/>
</dbReference>
<dbReference type="GO" id="GO:0000045">
    <property type="term" value="P:autophagosome assembly"/>
    <property type="evidence" value="ECO:0007669"/>
    <property type="project" value="TreeGrafter"/>
</dbReference>
<feature type="compositionally biased region" description="Basic and acidic residues" evidence="2">
    <location>
        <begin position="107"/>
        <end position="127"/>
    </location>
</feature>
<dbReference type="InterPro" id="IPR001012">
    <property type="entry name" value="UBX_dom"/>
</dbReference>
<dbReference type="GO" id="GO:0051117">
    <property type="term" value="F:ATPase binding"/>
    <property type="evidence" value="ECO:0007669"/>
    <property type="project" value="UniProtKB-ARBA"/>
</dbReference>
<dbReference type="SUPFAM" id="SSF54236">
    <property type="entry name" value="Ubiquitin-like"/>
    <property type="match status" value="1"/>
</dbReference>
<organism evidence="5 6">
    <name type="scientific">Tripterygium wilfordii</name>
    <name type="common">Thunder God vine</name>
    <dbReference type="NCBI Taxonomy" id="458696"/>
    <lineage>
        <taxon>Eukaryota</taxon>
        <taxon>Viridiplantae</taxon>
        <taxon>Streptophyta</taxon>
        <taxon>Embryophyta</taxon>
        <taxon>Tracheophyta</taxon>
        <taxon>Spermatophyta</taxon>
        <taxon>Magnoliopsida</taxon>
        <taxon>eudicotyledons</taxon>
        <taxon>Gunneridae</taxon>
        <taxon>Pentapetalae</taxon>
        <taxon>rosids</taxon>
        <taxon>fabids</taxon>
        <taxon>Celastrales</taxon>
        <taxon>Celastraceae</taxon>
        <taxon>Tripterygium</taxon>
    </lineage>
</organism>
<feature type="region of interest" description="Disordered" evidence="2">
    <location>
        <begin position="342"/>
        <end position="361"/>
    </location>
</feature>
<evidence type="ECO:0000313" key="5">
    <source>
        <dbReference type="EMBL" id="KAF5728562.1"/>
    </source>
</evidence>
<dbReference type="GO" id="GO:0061025">
    <property type="term" value="P:membrane fusion"/>
    <property type="evidence" value="ECO:0007669"/>
    <property type="project" value="TreeGrafter"/>
</dbReference>
<feature type="region of interest" description="Disordered" evidence="2">
    <location>
        <begin position="104"/>
        <end position="213"/>
    </location>
</feature>
<reference evidence="5 6" key="1">
    <citation type="journal article" date="2020" name="Nat. Commun.">
        <title>Genome of Tripterygium wilfordii and identification of cytochrome P450 involved in triptolide biosynthesis.</title>
        <authorList>
            <person name="Tu L."/>
            <person name="Su P."/>
            <person name="Zhang Z."/>
            <person name="Gao L."/>
            <person name="Wang J."/>
            <person name="Hu T."/>
            <person name="Zhou J."/>
            <person name="Zhang Y."/>
            <person name="Zhao Y."/>
            <person name="Liu Y."/>
            <person name="Song Y."/>
            <person name="Tong Y."/>
            <person name="Lu Y."/>
            <person name="Yang J."/>
            <person name="Xu C."/>
            <person name="Jia M."/>
            <person name="Peters R.J."/>
            <person name="Huang L."/>
            <person name="Gao W."/>
        </authorList>
    </citation>
    <scope>NUCLEOTIDE SEQUENCE [LARGE SCALE GENOMIC DNA]</scope>
    <source>
        <strain evidence="6">cv. XIE 37</strain>
        <tissue evidence="5">Leaf</tissue>
    </source>
</reference>
<name>A0A7J7C362_TRIWF</name>
<dbReference type="FunFam" id="3.30.420.210:FF:000005">
    <property type="entry name" value="Plant UBX domain-containing protein 4"/>
    <property type="match status" value="1"/>
</dbReference>
<feature type="domain" description="SEP" evidence="4">
    <location>
        <begin position="264"/>
        <end position="328"/>
    </location>
</feature>
<dbReference type="CDD" id="cd01770">
    <property type="entry name" value="UBX_UBXN2"/>
    <property type="match status" value="1"/>
</dbReference>
<dbReference type="GO" id="GO:0031468">
    <property type="term" value="P:nuclear membrane reassembly"/>
    <property type="evidence" value="ECO:0007669"/>
    <property type="project" value="TreeGrafter"/>
</dbReference>
<dbReference type="Gene3D" id="3.10.20.90">
    <property type="entry name" value="Phosphatidylinositol 3-kinase Catalytic Subunit, Chain A, domain 1"/>
    <property type="match status" value="1"/>
</dbReference>
<dbReference type="EMBL" id="JAAARO010000021">
    <property type="protein sequence ID" value="KAF5728562.1"/>
    <property type="molecule type" value="Genomic_DNA"/>
</dbReference>
<gene>
    <name evidence="5" type="ORF">HS088_TW21G00710</name>
</gene>
<dbReference type="FunCoup" id="A0A7J7C362">
    <property type="interactions" value="4797"/>
</dbReference>
<dbReference type="InterPro" id="IPR029071">
    <property type="entry name" value="Ubiquitin-like_domsf"/>
</dbReference>
<dbReference type="Proteomes" id="UP000593562">
    <property type="component" value="Unassembled WGS sequence"/>
</dbReference>
<evidence type="ECO:0000259" key="4">
    <source>
        <dbReference type="PROSITE" id="PS51399"/>
    </source>
</evidence>
<feature type="compositionally biased region" description="Polar residues" evidence="2">
    <location>
        <begin position="234"/>
        <end position="249"/>
    </location>
</feature>
<evidence type="ECO:0000313" key="6">
    <source>
        <dbReference type="Proteomes" id="UP000593562"/>
    </source>
</evidence>
<dbReference type="InterPro" id="IPR012989">
    <property type="entry name" value="SEP_domain"/>
</dbReference>
<sequence>MDKFSSSKNPFRPPPPPLSWPLFPCAFTDNLMECVHGSIERVPPAVLPSSEDSFMALLLMCCEEYVRVRISSNLAEPVEHDTSMSDEMDELLIEIDKFRMGNSEEDDKFRMGNSKEDDFTRNYKKDGSLNNNPSRKLQKLMEFNRGDQSMASRDKKPAKPSSSRDSRIRTLSDLNRPTAPDSDSDDDAPQEYYTGGEKSGMLVQDPSKGSNNDVDAIFNQARQLGAVEGPIDQLNPSSSSRSFAGTGQRLSGDAVPPAPQQPEAVVHNIVFWSNGFTVNDGPLRRLDDPENASFLESIRKSECPKELEPADRRSSVHVNLIRREEKCPEPEKCHVPFQGVGRTLGSSSTQPAPEPTATSASLNSAHIPSTGLAIDEALPLTSVQLRLADGSRLIARFNYHHTINDIRAFIDASRPGGARNYQLQLVGFPPKVLNDPTQTIEQAGLANSVVIQKF</sequence>
<dbReference type="Pfam" id="PF08059">
    <property type="entry name" value="SEP"/>
    <property type="match status" value="1"/>
</dbReference>
<dbReference type="InterPro" id="IPR036241">
    <property type="entry name" value="NSFL1C_SEP_dom_sf"/>
</dbReference>
<dbReference type="PANTHER" id="PTHR23333">
    <property type="entry name" value="UBX DOMAIN CONTAINING PROTEIN"/>
    <property type="match status" value="1"/>
</dbReference>
<dbReference type="SMART" id="SM00166">
    <property type="entry name" value="UBX"/>
    <property type="match status" value="1"/>
</dbReference>
<evidence type="ECO:0000256" key="2">
    <source>
        <dbReference type="SAM" id="MobiDB-lite"/>
    </source>
</evidence>
<dbReference type="InParanoid" id="A0A7J7C362"/>
<dbReference type="PROSITE" id="PS51399">
    <property type="entry name" value="SEP"/>
    <property type="match status" value="1"/>
</dbReference>
<accession>A0A7J7C362</accession>
<keyword evidence="6" id="KW-1185">Reference proteome</keyword>
<evidence type="ECO:0000256" key="1">
    <source>
        <dbReference type="ARBA" id="ARBA00022786"/>
    </source>
</evidence>
<feature type="domain" description="UBX" evidence="3">
    <location>
        <begin position="376"/>
        <end position="453"/>
    </location>
</feature>
<dbReference type="AlphaFoldDB" id="A0A7J7C362"/>
<evidence type="ECO:0000259" key="3">
    <source>
        <dbReference type="PROSITE" id="PS50033"/>
    </source>
</evidence>
<comment type="caution">
    <text evidence="5">The sequence shown here is derived from an EMBL/GenBank/DDBJ whole genome shotgun (WGS) entry which is preliminary data.</text>
</comment>
<feature type="compositionally biased region" description="Basic and acidic residues" evidence="2">
    <location>
        <begin position="152"/>
        <end position="170"/>
    </location>
</feature>
<proteinExistence type="predicted"/>
<dbReference type="Gene3D" id="3.30.420.210">
    <property type="entry name" value="SEP domain"/>
    <property type="match status" value="1"/>
</dbReference>
<dbReference type="GO" id="GO:0005829">
    <property type="term" value="C:cytosol"/>
    <property type="evidence" value="ECO:0007669"/>
    <property type="project" value="TreeGrafter"/>
</dbReference>
<dbReference type="PROSITE" id="PS50033">
    <property type="entry name" value="UBX"/>
    <property type="match status" value="1"/>
</dbReference>
<dbReference type="GO" id="GO:0043161">
    <property type="term" value="P:proteasome-mediated ubiquitin-dependent protein catabolic process"/>
    <property type="evidence" value="ECO:0007669"/>
    <property type="project" value="TreeGrafter"/>
</dbReference>
<dbReference type="GO" id="GO:0005634">
    <property type="term" value="C:nucleus"/>
    <property type="evidence" value="ECO:0007669"/>
    <property type="project" value="TreeGrafter"/>
</dbReference>
<dbReference type="Pfam" id="PF00789">
    <property type="entry name" value="UBX"/>
    <property type="match status" value="1"/>
</dbReference>
<protein>
    <submittedName>
        <fullName evidence="5">UBA and UBX domain-containing protein</fullName>
    </submittedName>
</protein>
<feature type="region of interest" description="Disordered" evidence="2">
    <location>
        <begin position="229"/>
        <end position="259"/>
    </location>
</feature>
<feature type="compositionally biased region" description="Polar residues" evidence="2">
    <location>
        <begin position="344"/>
        <end position="361"/>
    </location>
</feature>
<keyword evidence="1" id="KW-0833">Ubl conjugation pathway</keyword>
<dbReference type="PANTHER" id="PTHR23333:SF20">
    <property type="entry name" value="NSFL1 COFACTOR P47"/>
    <property type="match status" value="1"/>
</dbReference>
<dbReference type="FunFam" id="3.10.20.90:FF:000179">
    <property type="entry name" value="Plant UBX domain-containing protein 4"/>
    <property type="match status" value="1"/>
</dbReference>
<dbReference type="GO" id="GO:0007030">
    <property type="term" value="P:Golgi organization"/>
    <property type="evidence" value="ECO:0007669"/>
    <property type="project" value="TreeGrafter"/>
</dbReference>
<dbReference type="SUPFAM" id="SSF102848">
    <property type="entry name" value="NSFL1 (p97 ATPase) cofactor p47, SEP domain"/>
    <property type="match status" value="1"/>
</dbReference>
<dbReference type="SMART" id="SM00553">
    <property type="entry name" value="SEP"/>
    <property type="match status" value="1"/>
</dbReference>